<protein>
    <submittedName>
        <fullName evidence="1">Uncharacterized protein</fullName>
    </submittedName>
</protein>
<accession>A0ACC2HGN8</accession>
<reference evidence="1" key="1">
    <citation type="submission" date="2021-05" db="EMBL/GenBank/DDBJ databases">
        <authorList>
            <person name="Pan Q."/>
            <person name="Jouanno E."/>
            <person name="Zahm M."/>
            <person name="Klopp C."/>
            <person name="Cabau C."/>
            <person name="Louis A."/>
            <person name="Berthelot C."/>
            <person name="Parey E."/>
            <person name="Roest Crollius H."/>
            <person name="Montfort J."/>
            <person name="Robinson-Rechavi M."/>
            <person name="Bouchez O."/>
            <person name="Lampietro C."/>
            <person name="Lopez Roques C."/>
            <person name="Donnadieu C."/>
            <person name="Postlethwait J."/>
            <person name="Bobe J."/>
            <person name="Dillon D."/>
            <person name="Chandos A."/>
            <person name="von Hippel F."/>
            <person name="Guiguen Y."/>
        </authorList>
    </citation>
    <scope>NUCLEOTIDE SEQUENCE</scope>
    <source>
        <strain evidence="1">YG-Jan2019</strain>
    </source>
</reference>
<gene>
    <name evidence="1" type="ORF">DPEC_G00023000</name>
</gene>
<sequence length="222" mass="25663">MATVFPDRKDTRRVPKPLKEKRRRDRINHSLETLRLLLLENTSNEKLKNPKVEKAEILESVVNFLRREQEGVQECQPMKRGHSKDGGEEQGLARKRKQNYHEGMRSCLLRVNHFVTTKSQELDGPSHTADAQPQRTRIRFSELTHRPPTFSALLHNVLPSSPDQTPMPGQQLSQEQPPPLHHTCINLNKASQRTDFDNRESSSPTKPYMGPSDSVWRPWPQQ</sequence>
<proteinExistence type="predicted"/>
<dbReference type="EMBL" id="CM055729">
    <property type="protein sequence ID" value="KAJ8015134.1"/>
    <property type="molecule type" value="Genomic_DNA"/>
</dbReference>
<name>A0ACC2HGN8_DALPE</name>
<evidence type="ECO:0000313" key="1">
    <source>
        <dbReference type="EMBL" id="KAJ8015134.1"/>
    </source>
</evidence>
<organism evidence="1 2">
    <name type="scientific">Dallia pectoralis</name>
    <name type="common">Alaska blackfish</name>
    <dbReference type="NCBI Taxonomy" id="75939"/>
    <lineage>
        <taxon>Eukaryota</taxon>
        <taxon>Metazoa</taxon>
        <taxon>Chordata</taxon>
        <taxon>Craniata</taxon>
        <taxon>Vertebrata</taxon>
        <taxon>Euteleostomi</taxon>
        <taxon>Actinopterygii</taxon>
        <taxon>Neopterygii</taxon>
        <taxon>Teleostei</taxon>
        <taxon>Protacanthopterygii</taxon>
        <taxon>Esociformes</taxon>
        <taxon>Umbridae</taxon>
        <taxon>Dallia</taxon>
    </lineage>
</organism>
<comment type="caution">
    <text evidence="1">The sequence shown here is derived from an EMBL/GenBank/DDBJ whole genome shotgun (WGS) entry which is preliminary data.</text>
</comment>
<keyword evidence="2" id="KW-1185">Reference proteome</keyword>
<evidence type="ECO:0000313" key="2">
    <source>
        <dbReference type="Proteomes" id="UP001157502"/>
    </source>
</evidence>
<dbReference type="Proteomes" id="UP001157502">
    <property type="component" value="Chromosome 2"/>
</dbReference>